<accession>W9RAH7</accession>
<organism evidence="2 3">
    <name type="scientific">Morus notabilis</name>
    <dbReference type="NCBI Taxonomy" id="981085"/>
    <lineage>
        <taxon>Eukaryota</taxon>
        <taxon>Viridiplantae</taxon>
        <taxon>Streptophyta</taxon>
        <taxon>Embryophyta</taxon>
        <taxon>Tracheophyta</taxon>
        <taxon>Spermatophyta</taxon>
        <taxon>Magnoliopsida</taxon>
        <taxon>eudicotyledons</taxon>
        <taxon>Gunneridae</taxon>
        <taxon>Pentapetalae</taxon>
        <taxon>rosids</taxon>
        <taxon>fabids</taxon>
        <taxon>Rosales</taxon>
        <taxon>Moraceae</taxon>
        <taxon>Moreae</taxon>
        <taxon>Morus</taxon>
    </lineage>
</organism>
<name>W9RAH7_9ROSA</name>
<feature type="region of interest" description="Disordered" evidence="1">
    <location>
        <begin position="1"/>
        <end position="22"/>
    </location>
</feature>
<protein>
    <submittedName>
        <fullName evidence="2">Uncharacterized protein</fullName>
    </submittedName>
</protein>
<reference evidence="3" key="1">
    <citation type="submission" date="2013-01" db="EMBL/GenBank/DDBJ databases">
        <title>Draft Genome Sequence of a Mulberry Tree, Morus notabilis C.K. Schneid.</title>
        <authorList>
            <person name="He N."/>
            <person name="Zhao S."/>
        </authorList>
    </citation>
    <scope>NUCLEOTIDE SEQUENCE</scope>
</reference>
<gene>
    <name evidence="2" type="ORF">L484_025393</name>
</gene>
<keyword evidence="3" id="KW-1185">Reference proteome</keyword>
<dbReference type="EMBL" id="KE344510">
    <property type="protein sequence ID" value="EXB65314.1"/>
    <property type="molecule type" value="Genomic_DNA"/>
</dbReference>
<sequence>MWTEKPDAKLGRSQLVPKRRRMNSQKRLCVKFMPPSLSHPAVTPFLGPPTTWREMMRSVPYLSEPSPSD</sequence>
<proteinExistence type="predicted"/>
<feature type="compositionally biased region" description="Basic and acidic residues" evidence="1">
    <location>
        <begin position="1"/>
        <end position="10"/>
    </location>
</feature>
<dbReference type="AlphaFoldDB" id="W9RAH7"/>
<evidence type="ECO:0000256" key="1">
    <source>
        <dbReference type="SAM" id="MobiDB-lite"/>
    </source>
</evidence>
<dbReference type="Proteomes" id="UP000030645">
    <property type="component" value="Unassembled WGS sequence"/>
</dbReference>
<evidence type="ECO:0000313" key="3">
    <source>
        <dbReference type="Proteomes" id="UP000030645"/>
    </source>
</evidence>
<evidence type="ECO:0000313" key="2">
    <source>
        <dbReference type="EMBL" id="EXB65314.1"/>
    </source>
</evidence>